<evidence type="ECO:0000256" key="3">
    <source>
        <dbReference type="SAM" id="MobiDB-lite"/>
    </source>
</evidence>
<evidence type="ECO:0000259" key="4">
    <source>
        <dbReference type="Pfam" id="PF00561"/>
    </source>
</evidence>
<dbReference type="GeneID" id="37006334"/>
<dbReference type="EMBL" id="PKFO01000001">
    <property type="protein sequence ID" value="PVH18717.1"/>
    <property type="molecule type" value="Genomic_DNA"/>
</dbReference>
<dbReference type="InterPro" id="IPR000073">
    <property type="entry name" value="AB_hydrolase_1"/>
</dbReference>
<evidence type="ECO:0000256" key="1">
    <source>
        <dbReference type="ARBA" id="ARBA00022801"/>
    </source>
</evidence>
<evidence type="ECO:0000313" key="6">
    <source>
        <dbReference type="Proteomes" id="UP000244309"/>
    </source>
</evidence>
<gene>
    <name evidence="5" type="ORF">CXQ85_001003</name>
</gene>
<dbReference type="InterPro" id="IPR029058">
    <property type="entry name" value="AB_hydrolase_fold"/>
</dbReference>
<dbReference type="Proteomes" id="UP000244309">
    <property type="component" value="Unassembled WGS sequence"/>
</dbReference>
<evidence type="ECO:0000313" key="5">
    <source>
        <dbReference type="EMBL" id="PVH18717.1"/>
    </source>
</evidence>
<dbReference type="OrthoDB" id="408373at2759"/>
<protein>
    <recommendedName>
        <fullName evidence="4">AB hydrolase-1 domain-containing protein</fullName>
    </recommendedName>
</protein>
<feature type="region of interest" description="Disordered" evidence="3">
    <location>
        <begin position="1"/>
        <end position="22"/>
    </location>
</feature>
<dbReference type="STRING" id="45357.A0A2V1AK84"/>
<evidence type="ECO:0000256" key="2">
    <source>
        <dbReference type="ARBA" id="ARBA00038334"/>
    </source>
</evidence>
<sequence length="307" mass="35163">MAKITLQNGSRSFSAWSSHPQSAITNPRSFDRVIFFIHGFPDNNESYEKVLPLVSEHYGKKKVLLIAPLLRGYEESSQGPDTEYKMSDIAGDVKAWILSIVPNKEVPVHLVGHDWGAIVTFKTASLYPELLTSTVTLAIPYLANLRGWHYLWYAPRQLYRSSYFLTMQYAFVYRSKFGNLLEPGYLDDLWSCWSPKWDFSQEIASVRKTLSQPGVLDGATAYYRNLFRPSVIKERQWVVDFEKVPTLILGGERDGCQGSELYELEAQLLASKPKVKVQLLSGLGHFLHREDPTKVAELICDWFDKYH</sequence>
<dbReference type="AlphaFoldDB" id="A0A2V1AK84"/>
<dbReference type="RefSeq" id="XP_025339657.1">
    <property type="nucleotide sequence ID" value="XM_025484726.1"/>
</dbReference>
<comment type="caution">
    <text evidence="5">The sequence shown here is derived from an EMBL/GenBank/DDBJ whole genome shotgun (WGS) entry which is preliminary data.</text>
</comment>
<keyword evidence="1" id="KW-0378">Hydrolase</keyword>
<dbReference type="Gene3D" id="3.40.50.1820">
    <property type="entry name" value="alpha/beta hydrolase"/>
    <property type="match status" value="1"/>
</dbReference>
<dbReference type="InterPro" id="IPR000639">
    <property type="entry name" value="Epox_hydrolase-like"/>
</dbReference>
<accession>A0A2V1AK84</accession>
<name>A0A2V1AK84_9ASCO</name>
<dbReference type="VEuPathDB" id="FungiDB:CXQ85_001003"/>
<keyword evidence="6" id="KW-1185">Reference proteome</keyword>
<dbReference type="Pfam" id="PF00561">
    <property type="entry name" value="Abhydrolase_1"/>
    <property type="match status" value="1"/>
</dbReference>
<dbReference type="GO" id="GO:0016787">
    <property type="term" value="F:hydrolase activity"/>
    <property type="evidence" value="ECO:0007669"/>
    <property type="project" value="UniProtKB-KW"/>
</dbReference>
<comment type="similarity">
    <text evidence="2">Belongs to the AB hydrolase superfamily. Epoxide hydrolase family.</text>
</comment>
<dbReference type="PRINTS" id="PR00412">
    <property type="entry name" value="EPOXHYDRLASE"/>
</dbReference>
<feature type="domain" description="AB hydrolase-1" evidence="4">
    <location>
        <begin position="33"/>
        <end position="291"/>
    </location>
</feature>
<proteinExistence type="inferred from homology"/>
<dbReference type="PANTHER" id="PTHR43329">
    <property type="entry name" value="EPOXIDE HYDROLASE"/>
    <property type="match status" value="1"/>
</dbReference>
<dbReference type="SUPFAM" id="SSF53474">
    <property type="entry name" value="alpha/beta-Hydrolases"/>
    <property type="match status" value="1"/>
</dbReference>
<organism evidence="5 6">
    <name type="scientific">Candidozyma haemuli</name>
    <dbReference type="NCBI Taxonomy" id="45357"/>
    <lineage>
        <taxon>Eukaryota</taxon>
        <taxon>Fungi</taxon>
        <taxon>Dikarya</taxon>
        <taxon>Ascomycota</taxon>
        <taxon>Saccharomycotina</taxon>
        <taxon>Pichiomycetes</taxon>
        <taxon>Metschnikowiaceae</taxon>
        <taxon>Candidozyma</taxon>
    </lineage>
</organism>
<reference evidence="5 6" key="1">
    <citation type="submission" date="2017-12" db="EMBL/GenBank/DDBJ databases">
        <title>Genome Sequence of a Multidrug-Resistant Candida haemulonii Isolate from a Patient with Chronic Leg Ulcers in Israel.</title>
        <authorList>
            <person name="Chow N.A."/>
            <person name="Gade L."/>
            <person name="Batra D."/>
            <person name="Rowe L.A."/>
            <person name="Ben-Ami R."/>
            <person name="Loparev V.N."/>
            <person name="Litvintseva A.P."/>
        </authorList>
    </citation>
    <scope>NUCLEOTIDE SEQUENCE [LARGE SCALE GENOMIC DNA]</scope>
    <source>
        <strain evidence="5 6">B11899</strain>
    </source>
</reference>